<accession>A0A9D9D974</accession>
<organism evidence="4 5">
    <name type="scientific">Candidatus Avisuccinivibrio stercorigallinarum</name>
    <dbReference type="NCBI Taxonomy" id="2840704"/>
    <lineage>
        <taxon>Bacteria</taxon>
        <taxon>Pseudomonadati</taxon>
        <taxon>Pseudomonadota</taxon>
        <taxon>Gammaproteobacteria</taxon>
        <taxon>Aeromonadales</taxon>
        <taxon>Succinivibrionaceae</taxon>
        <taxon>Succinivibrionaceae incertae sedis</taxon>
        <taxon>Candidatus Avisuccinivibrio</taxon>
    </lineage>
</organism>
<comment type="caution">
    <text evidence="4">The sequence shown here is derived from an EMBL/GenBank/DDBJ whole genome shotgun (WGS) entry which is preliminary data.</text>
</comment>
<name>A0A9D9D974_9GAMM</name>
<dbReference type="InterPro" id="IPR008978">
    <property type="entry name" value="HSP20-like_chaperone"/>
</dbReference>
<dbReference type="CDD" id="cd06471">
    <property type="entry name" value="ACD_LpsHSP_like"/>
    <property type="match status" value="1"/>
</dbReference>
<dbReference type="InterPro" id="IPR002068">
    <property type="entry name" value="A-crystallin/Hsp20_dom"/>
</dbReference>
<evidence type="ECO:0000256" key="1">
    <source>
        <dbReference type="PROSITE-ProRule" id="PRU00285"/>
    </source>
</evidence>
<reference evidence="4" key="2">
    <citation type="journal article" date="2021" name="PeerJ">
        <title>Extensive microbial diversity within the chicken gut microbiome revealed by metagenomics and culture.</title>
        <authorList>
            <person name="Gilroy R."/>
            <person name="Ravi A."/>
            <person name="Getino M."/>
            <person name="Pursley I."/>
            <person name="Horton D.L."/>
            <person name="Alikhan N.F."/>
            <person name="Baker D."/>
            <person name="Gharbi K."/>
            <person name="Hall N."/>
            <person name="Watson M."/>
            <person name="Adriaenssens E.M."/>
            <person name="Foster-Nyarko E."/>
            <person name="Jarju S."/>
            <person name="Secka A."/>
            <person name="Antonio M."/>
            <person name="Oren A."/>
            <person name="Chaudhuri R.R."/>
            <person name="La Ragione R."/>
            <person name="Hildebrand F."/>
            <person name="Pallen M.J."/>
        </authorList>
    </citation>
    <scope>NUCLEOTIDE SEQUENCE</scope>
    <source>
        <strain evidence="4">17213</strain>
    </source>
</reference>
<proteinExistence type="inferred from homology"/>
<protein>
    <submittedName>
        <fullName evidence="4">Hsp20/alpha crystallin family protein</fullName>
    </submittedName>
</protein>
<dbReference type="AlphaFoldDB" id="A0A9D9D974"/>
<gene>
    <name evidence="4" type="ORF">IAB19_03450</name>
</gene>
<dbReference type="InterPro" id="IPR031107">
    <property type="entry name" value="Small_HSP"/>
</dbReference>
<dbReference type="SUPFAM" id="SSF49764">
    <property type="entry name" value="HSP20-like chaperones"/>
    <property type="match status" value="1"/>
</dbReference>
<dbReference type="EMBL" id="JADINH010000073">
    <property type="protein sequence ID" value="MBO8415421.1"/>
    <property type="molecule type" value="Genomic_DNA"/>
</dbReference>
<dbReference type="Gene3D" id="2.60.40.790">
    <property type="match status" value="1"/>
</dbReference>
<comment type="similarity">
    <text evidence="1 2">Belongs to the small heat shock protein (HSP20) family.</text>
</comment>
<evidence type="ECO:0000259" key="3">
    <source>
        <dbReference type="PROSITE" id="PS01031"/>
    </source>
</evidence>
<dbReference type="Proteomes" id="UP000823631">
    <property type="component" value="Unassembled WGS sequence"/>
</dbReference>
<evidence type="ECO:0000313" key="5">
    <source>
        <dbReference type="Proteomes" id="UP000823631"/>
    </source>
</evidence>
<evidence type="ECO:0000313" key="4">
    <source>
        <dbReference type="EMBL" id="MBO8415421.1"/>
    </source>
</evidence>
<dbReference type="PROSITE" id="PS01031">
    <property type="entry name" value="SHSP"/>
    <property type="match status" value="1"/>
</dbReference>
<dbReference type="Pfam" id="PF00011">
    <property type="entry name" value="HSP20"/>
    <property type="match status" value="1"/>
</dbReference>
<reference evidence="4" key="1">
    <citation type="submission" date="2020-10" db="EMBL/GenBank/DDBJ databases">
        <authorList>
            <person name="Gilroy R."/>
        </authorList>
    </citation>
    <scope>NUCLEOTIDE SEQUENCE</scope>
    <source>
        <strain evidence="4">17213</strain>
    </source>
</reference>
<dbReference type="PANTHER" id="PTHR11527">
    <property type="entry name" value="HEAT-SHOCK PROTEIN 20 FAMILY MEMBER"/>
    <property type="match status" value="1"/>
</dbReference>
<feature type="domain" description="SHSP" evidence="3">
    <location>
        <begin position="35"/>
        <end position="146"/>
    </location>
</feature>
<evidence type="ECO:0000256" key="2">
    <source>
        <dbReference type="RuleBase" id="RU003616"/>
    </source>
</evidence>
<sequence>MANDLRTQNNNSPLTVWDLFSRPLASFADFSPFDSMAEGDNFKTDIKEDDKAYTLKADLPGVKKEDLKVDFNDGVLTISAEHHSNKEETGKDGYILRERVSGSYQRSFGFDNVTPEGIDAAFDNGVLTITLPKTAAAQNARSIEIK</sequence>